<dbReference type="GO" id="GO:0004609">
    <property type="term" value="F:phosphatidylserine decarboxylase activity"/>
    <property type="evidence" value="ECO:0007669"/>
    <property type="project" value="InterPro"/>
</dbReference>
<keyword evidence="9" id="KW-1208">Phospholipid metabolism</keyword>
<dbReference type="PANTHER" id="PTHR35809">
    <property type="entry name" value="ARCHAETIDYLSERINE DECARBOXYLASE PROENZYME-RELATED"/>
    <property type="match status" value="1"/>
</dbReference>
<feature type="signal peptide" evidence="11">
    <location>
        <begin position="1"/>
        <end position="22"/>
    </location>
</feature>
<keyword evidence="10" id="KW-0670">Pyruvate</keyword>
<keyword evidence="2" id="KW-0444">Lipid biosynthesis</keyword>
<protein>
    <submittedName>
        <fullName evidence="12">Phosphatidylserine decarboxylase</fullName>
    </submittedName>
</protein>
<keyword evidence="8" id="KW-0456">Lyase</keyword>
<evidence type="ECO:0000256" key="6">
    <source>
        <dbReference type="ARBA" id="ARBA00023145"/>
    </source>
</evidence>
<keyword evidence="7" id="KW-0594">Phospholipid biosynthesis</keyword>
<keyword evidence="5" id="KW-0472">Membrane</keyword>
<keyword evidence="4" id="KW-0443">Lipid metabolism</keyword>
<evidence type="ECO:0000256" key="7">
    <source>
        <dbReference type="ARBA" id="ARBA00023209"/>
    </source>
</evidence>
<keyword evidence="1" id="KW-1003">Cell membrane</keyword>
<evidence type="ECO:0000256" key="8">
    <source>
        <dbReference type="ARBA" id="ARBA00023239"/>
    </source>
</evidence>
<proteinExistence type="predicted"/>
<name>A0A3N1Y8K2_9GAMM</name>
<evidence type="ECO:0000256" key="10">
    <source>
        <dbReference type="ARBA" id="ARBA00023317"/>
    </source>
</evidence>
<dbReference type="Pfam" id="PF02666">
    <property type="entry name" value="PS_Dcarbxylase"/>
    <property type="match status" value="1"/>
</dbReference>
<keyword evidence="3" id="KW-0210">Decarboxylase</keyword>
<dbReference type="OrthoDB" id="5958899at2"/>
<keyword evidence="13" id="KW-1185">Reference proteome</keyword>
<evidence type="ECO:0000256" key="5">
    <source>
        <dbReference type="ARBA" id="ARBA00023136"/>
    </source>
</evidence>
<dbReference type="Proteomes" id="UP000276634">
    <property type="component" value="Unassembled WGS sequence"/>
</dbReference>
<dbReference type="InterPro" id="IPR003817">
    <property type="entry name" value="PS_Dcarbxylase"/>
</dbReference>
<evidence type="ECO:0000256" key="4">
    <source>
        <dbReference type="ARBA" id="ARBA00023098"/>
    </source>
</evidence>
<dbReference type="EMBL" id="RJVI01000001">
    <property type="protein sequence ID" value="ROR35090.1"/>
    <property type="molecule type" value="Genomic_DNA"/>
</dbReference>
<dbReference type="InterPro" id="IPR033175">
    <property type="entry name" value="PSD-A"/>
</dbReference>
<evidence type="ECO:0000256" key="9">
    <source>
        <dbReference type="ARBA" id="ARBA00023264"/>
    </source>
</evidence>
<evidence type="ECO:0000313" key="13">
    <source>
        <dbReference type="Proteomes" id="UP000276634"/>
    </source>
</evidence>
<gene>
    <name evidence="12" type="ORF">EDC57_1007</name>
</gene>
<keyword evidence="11" id="KW-0732">Signal</keyword>
<evidence type="ECO:0000256" key="2">
    <source>
        <dbReference type="ARBA" id="ARBA00022516"/>
    </source>
</evidence>
<evidence type="ECO:0000256" key="3">
    <source>
        <dbReference type="ARBA" id="ARBA00022793"/>
    </source>
</evidence>
<accession>A0A3N1Y8K2</accession>
<comment type="caution">
    <text evidence="12">The sequence shown here is derived from an EMBL/GenBank/DDBJ whole genome shotgun (WGS) entry which is preliminary data.</text>
</comment>
<evidence type="ECO:0000256" key="11">
    <source>
        <dbReference type="SAM" id="SignalP"/>
    </source>
</evidence>
<organism evidence="12 13">
    <name type="scientific">Inmirania thermothiophila</name>
    <dbReference type="NCBI Taxonomy" id="1750597"/>
    <lineage>
        <taxon>Bacteria</taxon>
        <taxon>Pseudomonadati</taxon>
        <taxon>Pseudomonadota</taxon>
        <taxon>Gammaproteobacteria</taxon>
        <taxon>Chromatiales</taxon>
        <taxon>Ectothiorhodospiraceae</taxon>
        <taxon>Inmirania</taxon>
    </lineage>
</organism>
<evidence type="ECO:0000313" key="12">
    <source>
        <dbReference type="EMBL" id="ROR35090.1"/>
    </source>
</evidence>
<dbReference type="GO" id="GO:0008654">
    <property type="term" value="P:phospholipid biosynthetic process"/>
    <property type="evidence" value="ECO:0007669"/>
    <property type="project" value="UniProtKB-KW"/>
</dbReference>
<evidence type="ECO:0000256" key="1">
    <source>
        <dbReference type="ARBA" id="ARBA00022475"/>
    </source>
</evidence>
<sequence length="210" mass="21855">MILPEGRYLAALGVAAALAAAAADRPLAAAAAAALGTAAAWLFRDPERAVPAVPLGIVSPCDGRVLRVGRVRDPFLGREAVEVAIRMPLLGGYVLRAPVEGRVMELGRPPFVPEGEDGDAVGVWLRTDEGDDVVLVLPGRIGRGRVRLAVRAGERLGQGQRCGRVRLGTEVGLLLPATSRIGVQPGTRLLAGSHLVGELVHAQPREAATA</sequence>
<keyword evidence="6" id="KW-0865">Zymogen</keyword>
<dbReference type="PANTHER" id="PTHR35809:SF1">
    <property type="entry name" value="ARCHAETIDYLSERINE DECARBOXYLASE PROENZYME-RELATED"/>
    <property type="match status" value="1"/>
</dbReference>
<dbReference type="AlphaFoldDB" id="A0A3N1Y8K2"/>
<feature type="chain" id="PRO_5018286385" evidence="11">
    <location>
        <begin position="23"/>
        <end position="210"/>
    </location>
</feature>
<reference evidence="12 13" key="1">
    <citation type="submission" date="2018-11" db="EMBL/GenBank/DDBJ databases">
        <title>Genomic Encyclopedia of Type Strains, Phase IV (KMG-IV): sequencing the most valuable type-strain genomes for metagenomic binning, comparative biology and taxonomic classification.</title>
        <authorList>
            <person name="Goeker M."/>
        </authorList>
    </citation>
    <scope>NUCLEOTIDE SEQUENCE [LARGE SCALE GENOMIC DNA]</scope>
    <source>
        <strain evidence="12 13">DSM 100275</strain>
    </source>
</reference>
<dbReference type="RefSeq" id="WP_123400732.1">
    <property type="nucleotide sequence ID" value="NZ_RJVI01000001.1"/>
</dbReference>